<feature type="region of interest" description="Phosphoribosyl-ATP pyrophosphohydrolase" evidence="15">
    <location>
        <begin position="126"/>
        <end position="242"/>
    </location>
</feature>
<dbReference type="InterPro" id="IPR021130">
    <property type="entry name" value="PRib-ATP_PPHydrolase-like"/>
</dbReference>
<dbReference type="UniPathway" id="UPA00031">
    <property type="reaction ID" value="UER00007"/>
</dbReference>
<evidence type="ECO:0000256" key="6">
    <source>
        <dbReference type="ARBA" id="ARBA00007731"/>
    </source>
</evidence>
<evidence type="ECO:0000256" key="10">
    <source>
        <dbReference type="ARBA" id="ARBA00022741"/>
    </source>
</evidence>
<evidence type="ECO:0000256" key="5">
    <source>
        <dbReference type="ARBA" id="ARBA00005204"/>
    </source>
</evidence>
<dbReference type="Gene3D" id="1.10.287.1080">
    <property type="entry name" value="MazG-like"/>
    <property type="match status" value="1"/>
</dbReference>
<feature type="region of interest" description="Phosphoribosyl-AMP cyclohydrolase" evidence="15">
    <location>
        <begin position="1"/>
        <end position="125"/>
    </location>
</feature>
<dbReference type="EC" id="3.6.1.31" evidence="15"/>
<evidence type="ECO:0000256" key="2">
    <source>
        <dbReference type="ARBA" id="ARBA00001460"/>
    </source>
</evidence>
<evidence type="ECO:0000256" key="1">
    <source>
        <dbReference type="ARBA" id="ARBA00000024"/>
    </source>
</evidence>
<dbReference type="NCBIfam" id="NF001611">
    <property type="entry name" value="PRK00400.1-3"/>
    <property type="match status" value="1"/>
</dbReference>
<dbReference type="FunFam" id="3.10.20.810:FF:000001">
    <property type="entry name" value="Histidine biosynthesis bifunctional protein HisIE"/>
    <property type="match status" value="1"/>
</dbReference>
<keyword evidence="10 15" id="KW-0547">Nucleotide-binding</keyword>
<keyword evidence="14 15" id="KW-0511">Multifunctional enzyme</keyword>
<dbReference type="CDD" id="cd11534">
    <property type="entry name" value="NTP-PPase_HisIE_like"/>
    <property type="match status" value="1"/>
</dbReference>
<dbReference type="SUPFAM" id="SSF141734">
    <property type="entry name" value="HisI-like"/>
    <property type="match status" value="1"/>
</dbReference>
<comment type="pathway">
    <text evidence="4 15">Amino-acid biosynthesis; L-histidine biosynthesis; L-histidine from 5-phospho-alpha-D-ribose 1-diphosphate: step 3/9.</text>
</comment>
<evidence type="ECO:0000256" key="14">
    <source>
        <dbReference type="ARBA" id="ARBA00023268"/>
    </source>
</evidence>
<dbReference type="NCBIfam" id="TIGR03188">
    <property type="entry name" value="histidine_hisI"/>
    <property type="match status" value="1"/>
</dbReference>
<dbReference type="SUPFAM" id="SSF101386">
    <property type="entry name" value="all-alpha NTP pyrophosphatases"/>
    <property type="match status" value="1"/>
</dbReference>
<evidence type="ECO:0000256" key="15">
    <source>
        <dbReference type="HAMAP-Rule" id="MF_01019"/>
    </source>
</evidence>
<reference evidence="17 18" key="1">
    <citation type="submission" date="2020-02" db="EMBL/GenBank/DDBJ databases">
        <title>Complete genome sequence of the novel Campylobacter species Candidatus Campylobacter infans.</title>
        <authorList>
            <person name="Duim B."/>
            <person name="Zomer A."/>
            <person name="van der Graaf L."/>
            <person name="Wagenaar J."/>
        </authorList>
    </citation>
    <scope>NUCLEOTIDE SEQUENCE [LARGE SCALE GENOMIC DNA]</scope>
    <source>
        <strain evidence="17 18">19S00001</strain>
    </source>
</reference>
<dbReference type="RefSeq" id="WP_178696824.1">
    <property type="nucleotide sequence ID" value="NZ_CP049075.1"/>
</dbReference>
<evidence type="ECO:0000256" key="3">
    <source>
        <dbReference type="ARBA" id="ARBA00004496"/>
    </source>
</evidence>
<dbReference type="NCBIfam" id="NF000768">
    <property type="entry name" value="PRK00051.1"/>
    <property type="match status" value="1"/>
</dbReference>
<name>A0A7H9CIN4_9BACT</name>
<evidence type="ECO:0000313" key="17">
    <source>
        <dbReference type="EMBL" id="QLI05977.1"/>
    </source>
</evidence>
<keyword evidence="18" id="KW-1185">Reference proteome</keyword>
<dbReference type="InterPro" id="IPR023019">
    <property type="entry name" value="His_synth_HisIE"/>
</dbReference>
<evidence type="ECO:0000256" key="12">
    <source>
        <dbReference type="ARBA" id="ARBA00022840"/>
    </source>
</evidence>
<dbReference type="Pfam" id="PF01502">
    <property type="entry name" value="PRA-CH"/>
    <property type="match status" value="1"/>
</dbReference>
<dbReference type="InterPro" id="IPR026660">
    <property type="entry name" value="PRA-CH"/>
</dbReference>
<comment type="catalytic activity">
    <reaction evidence="1 15">
        <text>1-(5-phospho-beta-D-ribosyl)-5'-AMP + H2O = 1-(5-phospho-beta-D-ribosyl)-5-[(5-phospho-beta-D-ribosylamino)methylideneamino]imidazole-4-carboxamide</text>
        <dbReference type="Rhea" id="RHEA:20049"/>
        <dbReference type="ChEBI" id="CHEBI:15377"/>
        <dbReference type="ChEBI" id="CHEBI:58435"/>
        <dbReference type="ChEBI" id="CHEBI:59457"/>
        <dbReference type="EC" id="3.5.4.19"/>
    </reaction>
</comment>
<evidence type="ECO:0000256" key="4">
    <source>
        <dbReference type="ARBA" id="ARBA00005169"/>
    </source>
</evidence>
<dbReference type="AlphaFoldDB" id="A0A7H9CIN4"/>
<evidence type="ECO:0000259" key="16">
    <source>
        <dbReference type="Pfam" id="PF01502"/>
    </source>
</evidence>
<proteinExistence type="inferred from homology"/>
<feature type="domain" description="Phosphoribosyl-AMP cyclohydrolase" evidence="16">
    <location>
        <begin position="26"/>
        <end position="99"/>
    </location>
</feature>
<dbReference type="GO" id="GO:0005737">
    <property type="term" value="C:cytoplasm"/>
    <property type="evidence" value="ECO:0007669"/>
    <property type="project" value="UniProtKB-SubCell"/>
</dbReference>
<dbReference type="InterPro" id="IPR002496">
    <property type="entry name" value="PRib_AMP_CycHydrolase_dom"/>
</dbReference>
<dbReference type="EMBL" id="CP049075">
    <property type="protein sequence ID" value="QLI05977.1"/>
    <property type="molecule type" value="Genomic_DNA"/>
</dbReference>
<accession>A0A7H9CIN4</accession>
<dbReference type="HAMAP" id="MF_01021">
    <property type="entry name" value="HisI"/>
    <property type="match status" value="1"/>
</dbReference>
<dbReference type="PANTHER" id="PTHR42945">
    <property type="entry name" value="HISTIDINE BIOSYNTHESIS BIFUNCTIONAL PROTEIN"/>
    <property type="match status" value="1"/>
</dbReference>
<organism evidence="17 18">
    <name type="scientific">Candidatus Campylobacter infans</name>
    <dbReference type="NCBI Taxonomy" id="2561898"/>
    <lineage>
        <taxon>Bacteria</taxon>
        <taxon>Pseudomonadati</taxon>
        <taxon>Campylobacterota</taxon>
        <taxon>Epsilonproteobacteria</taxon>
        <taxon>Campylobacterales</taxon>
        <taxon>Campylobacteraceae</taxon>
        <taxon>Campylobacter</taxon>
    </lineage>
</organism>
<comment type="catalytic activity">
    <reaction evidence="2 15">
        <text>1-(5-phospho-beta-D-ribosyl)-ATP + H2O = 1-(5-phospho-beta-D-ribosyl)-5'-AMP + diphosphate + H(+)</text>
        <dbReference type="Rhea" id="RHEA:22828"/>
        <dbReference type="ChEBI" id="CHEBI:15377"/>
        <dbReference type="ChEBI" id="CHEBI:15378"/>
        <dbReference type="ChEBI" id="CHEBI:33019"/>
        <dbReference type="ChEBI" id="CHEBI:59457"/>
        <dbReference type="ChEBI" id="CHEBI:73183"/>
        <dbReference type="EC" id="3.6.1.31"/>
    </reaction>
</comment>
<dbReference type="EC" id="3.5.4.19" evidence="15"/>
<evidence type="ECO:0000256" key="7">
    <source>
        <dbReference type="ARBA" id="ARBA00008299"/>
    </source>
</evidence>
<dbReference type="InterPro" id="IPR008179">
    <property type="entry name" value="HisE"/>
</dbReference>
<dbReference type="NCBIfam" id="NF002747">
    <property type="entry name" value="PRK02759.1"/>
    <property type="match status" value="1"/>
</dbReference>
<evidence type="ECO:0000256" key="11">
    <source>
        <dbReference type="ARBA" id="ARBA00022801"/>
    </source>
</evidence>
<keyword evidence="12 15" id="KW-0067">ATP-binding</keyword>
<evidence type="ECO:0000256" key="13">
    <source>
        <dbReference type="ARBA" id="ARBA00023102"/>
    </source>
</evidence>
<dbReference type="GO" id="GO:0004635">
    <property type="term" value="F:phosphoribosyl-AMP cyclohydrolase activity"/>
    <property type="evidence" value="ECO:0007669"/>
    <property type="project" value="UniProtKB-UniRule"/>
</dbReference>
<protein>
    <recommendedName>
        <fullName evidence="15">Histidine biosynthesis bifunctional protein HisIE</fullName>
    </recommendedName>
    <domain>
        <recommendedName>
            <fullName evidence="15">Phosphoribosyl-AMP cyclohydrolase</fullName>
            <shortName evidence="15">PRA-CH</shortName>
            <ecNumber evidence="15">3.5.4.19</ecNumber>
        </recommendedName>
    </domain>
    <domain>
        <recommendedName>
            <fullName evidence="15">Phosphoribosyl-ATP pyrophosphatase</fullName>
            <shortName evidence="15">PRA-PH</shortName>
            <ecNumber evidence="15">3.6.1.31</ecNumber>
        </recommendedName>
    </domain>
</protein>
<dbReference type="InterPro" id="IPR038019">
    <property type="entry name" value="PRib_AMP_CycHydrolase_sf"/>
</dbReference>
<sequence length="242" mass="27369">MQIDWQKCANLVPVVVQDSRSNEILMLAYMNEEAFNLSKKTGFAHYFSRSKGRIWQKGESSGNTQKICEIKIDCDGDSILLKVEQKGCACHTGAFSCFFNEVNFNENTQILNQAPAKNPAPQYEILDQLYHTCLERKLKGDASKSYIAKLYKNGTNAYLKKICEEAGELCFALKDLKNASTLNDEKSKNDFINDAIYESADLLFHLIVALGEANIHPERVLSELRRRQGLSGIDEKNSRKNN</sequence>
<keyword evidence="8 15" id="KW-0963">Cytoplasm</keyword>
<keyword evidence="9 15" id="KW-0028">Amino-acid biosynthesis</keyword>
<dbReference type="Pfam" id="PF01503">
    <property type="entry name" value="PRA-PH"/>
    <property type="match status" value="1"/>
</dbReference>
<keyword evidence="11 15" id="KW-0378">Hydrolase</keyword>
<evidence type="ECO:0000256" key="8">
    <source>
        <dbReference type="ARBA" id="ARBA00022490"/>
    </source>
</evidence>
<comment type="similarity">
    <text evidence="6 15">In the C-terminal section; belongs to the PRA-PH family.</text>
</comment>
<comment type="subcellular location">
    <subcellularLocation>
        <location evidence="3 15">Cytoplasm</location>
    </subcellularLocation>
</comment>
<comment type="pathway">
    <text evidence="5 15">Amino-acid biosynthesis; L-histidine biosynthesis; L-histidine from 5-phospho-alpha-D-ribose 1-diphosphate: step 2/9.</text>
</comment>
<dbReference type="KEGG" id="cinf:CINF_1498"/>
<dbReference type="GO" id="GO:0004636">
    <property type="term" value="F:phosphoribosyl-ATP diphosphatase activity"/>
    <property type="evidence" value="ECO:0007669"/>
    <property type="project" value="UniProtKB-UniRule"/>
</dbReference>
<dbReference type="PANTHER" id="PTHR42945:SF1">
    <property type="entry name" value="HISTIDINE BIOSYNTHESIS BIFUNCTIONAL PROTEIN HIS7"/>
    <property type="match status" value="1"/>
</dbReference>
<keyword evidence="13 15" id="KW-0368">Histidine biosynthesis</keyword>
<evidence type="ECO:0000313" key="18">
    <source>
        <dbReference type="Proteomes" id="UP000509414"/>
    </source>
</evidence>
<comment type="similarity">
    <text evidence="7 15">In the N-terminal section; belongs to the PRA-CH family.</text>
</comment>
<evidence type="ECO:0000256" key="9">
    <source>
        <dbReference type="ARBA" id="ARBA00022605"/>
    </source>
</evidence>
<dbReference type="GO" id="GO:0005524">
    <property type="term" value="F:ATP binding"/>
    <property type="evidence" value="ECO:0007669"/>
    <property type="project" value="UniProtKB-KW"/>
</dbReference>
<dbReference type="Gene3D" id="3.10.20.810">
    <property type="entry name" value="Phosphoribosyl-AMP cyclohydrolase"/>
    <property type="match status" value="1"/>
</dbReference>
<dbReference type="Proteomes" id="UP000509414">
    <property type="component" value="Chromosome"/>
</dbReference>
<gene>
    <name evidence="15 17" type="primary">hisIE</name>
    <name evidence="15" type="synonym">hisI</name>
    <name evidence="17" type="ORF">CINF_1498</name>
</gene>
<dbReference type="GO" id="GO:0000105">
    <property type="term" value="P:L-histidine biosynthetic process"/>
    <property type="evidence" value="ECO:0007669"/>
    <property type="project" value="UniProtKB-UniRule"/>
</dbReference>
<dbReference type="HAMAP" id="MF_01019">
    <property type="entry name" value="HisIE"/>
    <property type="match status" value="1"/>
</dbReference>